<proteinExistence type="predicted"/>
<reference evidence="1" key="1">
    <citation type="submission" date="2018-02" db="EMBL/GenBank/DDBJ databases">
        <title>Rhizophora mucronata_Transcriptome.</title>
        <authorList>
            <person name="Meera S.P."/>
            <person name="Sreeshan A."/>
            <person name="Augustine A."/>
        </authorList>
    </citation>
    <scope>NUCLEOTIDE SEQUENCE</scope>
    <source>
        <tissue evidence="1">Leaf</tissue>
    </source>
</reference>
<accession>A0A2P2Q5F5</accession>
<name>A0A2P2Q5F5_RHIMU</name>
<sequence length="103" mass="12027">MDQWESRVIFIAAKSCFLFYPNFLETSFWTSLVNSHSLLFGKLKNANFGLSRVNGAHVDFNQSTFTQAIDPLNLWIPLRLSLRGTYIKYYEIYKTYQLNISVC</sequence>
<dbReference type="EMBL" id="GGEC01081702">
    <property type="protein sequence ID" value="MBX62186.1"/>
    <property type="molecule type" value="Transcribed_RNA"/>
</dbReference>
<organism evidence="1">
    <name type="scientific">Rhizophora mucronata</name>
    <name type="common">Asiatic mangrove</name>
    <dbReference type="NCBI Taxonomy" id="61149"/>
    <lineage>
        <taxon>Eukaryota</taxon>
        <taxon>Viridiplantae</taxon>
        <taxon>Streptophyta</taxon>
        <taxon>Embryophyta</taxon>
        <taxon>Tracheophyta</taxon>
        <taxon>Spermatophyta</taxon>
        <taxon>Magnoliopsida</taxon>
        <taxon>eudicotyledons</taxon>
        <taxon>Gunneridae</taxon>
        <taxon>Pentapetalae</taxon>
        <taxon>rosids</taxon>
        <taxon>fabids</taxon>
        <taxon>Malpighiales</taxon>
        <taxon>Rhizophoraceae</taxon>
        <taxon>Rhizophora</taxon>
    </lineage>
</organism>
<evidence type="ECO:0000313" key="1">
    <source>
        <dbReference type="EMBL" id="MBX62186.1"/>
    </source>
</evidence>
<protein>
    <submittedName>
        <fullName evidence="1">Uncharacterized protein</fullName>
    </submittedName>
</protein>
<dbReference type="AlphaFoldDB" id="A0A2P2Q5F5"/>